<keyword evidence="6 12" id="KW-0862">Zinc</keyword>
<dbReference type="GO" id="GO:0005634">
    <property type="term" value="C:nucleus"/>
    <property type="evidence" value="ECO:0007669"/>
    <property type="project" value="UniProtKB-SubCell"/>
</dbReference>
<evidence type="ECO:0000313" key="14">
    <source>
        <dbReference type="EMBL" id="QBZ64606.1"/>
    </source>
</evidence>
<evidence type="ECO:0000256" key="2">
    <source>
        <dbReference type="ARBA" id="ARBA00005676"/>
    </source>
</evidence>
<dbReference type="GO" id="GO:0005737">
    <property type="term" value="C:cytoplasm"/>
    <property type="evidence" value="ECO:0007669"/>
    <property type="project" value="TreeGrafter"/>
</dbReference>
<gene>
    <name evidence="14" type="ORF">PoMZ_06304</name>
</gene>
<dbReference type="GO" id="GO:0008420">
    <property type="term" value="F:RNA polymerase II CTD heptapeptide repeat phosphatase activity"/>
    <property type="evidence" value="ECO:0007669"/>
    <property type="project" value="UniProtKB-UniRule"/>
</dbReference>
<feature type="compositionally biased region" description="Acidic residues" evidence="13">
    <location>
        <begin position="263"/>
        <end position="275"/>
    </location>
</feature>
<dbReference type="InterPro" id="IPR038534">
    <property type="entry name" value="Rtr1/RPAP2_sf"/>
</dbReference>
<dbReference type="EMBL" id="CP034209">
    <property type="protein sequence ID" value="QBZ64606.1"/>
    <property type="molecule type" value="Genomic_DNA"/>
</dbReference>
<feature type="region of interest" description="Disordered" evidence="13">
    <location>
        <begin position="216"/>
        <end position="284"/>
    </location>
</feature>
<comment type="catalytic activity">
    <reaction evidence="9 12">
        <text>O-phospho-L-seryl-[protein] + H2O = L-seryl-[protein] + phosphate</text>
        <dbReference type="Rhea" id="RHEA:20629"/>
        <dbReference type="Rhea" id="RHEA-COMP:9863"/>
        <dbReference type="Rhea" id="RHEA-COMP:11604"/>
        <dbReference type="ChEBI" id="CHEBI:15377"/>
        <dbReference type="ChEBI" id="CHEBI:29999"/>
        <dbReference type="ChEBI" id="CHEBI:43474"/>
        <dbReference type="ChEBI" id="CHEBI:83421"/>
        <dbReference type="EC" id="3.1.3.16"/>
    </reaction>
</comment>
<dbReference type="PROSITE" id="PS51479">
    <property type="entry name" value="ZF_RTR1"/>
    <property type="match status" value="1"/>
</dbReference>
<dbReference type="PANTHER" id="PTHR14732:SF0">
    <property type="entry name" value="RNA POLYMERASE II SUBUNIT B1 CTD PHOSPHATASE RPAP2-RELATED"/>
    <property type="match status" value="1"/>
</dbReference>
<evidence type="ECO:0000256" key="3">
    <source>
        <dbReference type="ARBA" id="ARBA00022723"/>
    </source>
</evidence>
<dbReference type="GO" id="GO:0008270">
    <property type="term" value="F:zinc ion binding"/>
    <property type="evidence" value="ECO:0007669"/>
    <property type="project" value="UniProtKB-KW"/>
</dbReference>
<feature type="compositionally biased region" description="Basic residues" evidence="13">
    <location>
        <begin position="13"/>
        <end position="23"/>
    </location>
</feature>
<keyword evidence="3 12" id="KW-0479">Metal-binding</keyword>
<sequence>MPAATSASGAKPAPKKGILKKTKAATSATEPTEQQRGAISPDEARQVAIRHATIIQQQKAIHQKVLDHLIELSEHPRVRGAGHSAASPAASDVAEFKAKVRTFQPTDYDDLIEERNVNDLCGYALCPKPRKRYGPGTFKAVNQGRPDFKIMPIEELEKWCSQDCARRALYVKVQLNETAAWERIGIPDIEIELMGEKETGKDSELAADIGRLKMEEEKKAEKSSTLALERGDTTEQSKGSTNLVDFTIREKKTTAVPEPPSLEAEEDDDEGEDMLLEGYKPRFR</sequence>
<dbReference type="EC" id="3.1.3.16" evidence="12"/>
<dbReference type="AlphaFoldDB" id="A0A4P7NRZ9"/>
<comment type="catalytic activity">
    <reaction evidence="10 12">
        <text>O-phospho-L-threonyl-[protein] + H2O = L-threonyl-[protein] + phosphate</text>
        <dbReference type="Rhea" id="RHEA:47004"/>
        <dbReference type="Rhea" id="RHEA-COMP:11060"/>
        <dbReference type="Rhea" id="RHEA-COMP:11605"/>
        <dbReference type="ChEBI" id="CHEBI:15377"/>
        <dbReference type="ChEBI" id="CHEBI:30013"/>
        <dbReference type="ChEBI" id="CHEBI:43474"/>
        <dbReference type="ChEBI" id="CHEBI:61977"/>
        <dbReference type="EC" id="3.1.3.16"/>
    </reaction>
</comment>
<dbReference type="Proteomes" id="UP000294847">
    <property type="component" value="Chromosome 6"/>
</dbReference>
<comment type="function">
    <text evidence="12">Putative RNA polymerase II subunit B1 C-terminal domain (CTD) phosphatase involved in RNA polymerase II transcription regulation.</text>
</comment>
<accession>A0A4P7NRZ9</accession>
<dbReference type="GO" id="GO:0043175">
    <property type="term" value="F:RNA polymerase core enzyme binding"/>
    <property type="evidence" value="ECO:0007669"/>
    <property type="project" value="UniProtKB-UniRule"/>
</dbReference>
<comment type="subcellular location">
    <subcellularLocation>
        <location evidence="1 12">Nucleus</location>
    </subcellularLocation>
</comment>
<evidence type="ECO:0000256" key="4">
    <source>
        <dbReference type="ARBA" id="ARBA00022771"/>
    </source>
</evidence>
<evidence type="ECO:0000256" key="5">
    <source>
        <dbReference type="ARBA" id="ARBA00022801"/>
    </source>
</evidence>
<keyword evidence="4 12" id="KW-0863">Zinc-finger</keyword>
<feature type="region of interest" description="Disordered" evidence="13">
    <location>
        <begin position="1"/>
        <end position="41"/>
    </location>
</feature>
<dbReference type="PANTHER" id="PTHR14732">
    <property type="entry name" value="RNA POLYMERASE II SUBUNIT B1 CTD PHOSPHATASE RPAP2-RELATED"/>
    <property type="match status" value="1"/>
</dbReference>
<keyword evidence="5 12" id="KW-0378">Hydrolase</keyword>
<dbReference type="Pfam" id="PF04181">
    <property type="entry name" value="RPAP2_Rtr1"/>
    <property type="match status" value="1"/>
</dbReference>
<evidence type="ECO:0000256" key="13">
    <source>
        <dbReference type="SAM" id="MobiDB-lite"/>
    </source>
</evidence>
<name>A0A4P7NRZ9_PYROR</name>
<feature type="compositionally biased region" description="Polar residues" evidence="13">
    <location>
        <begin position="24"/>
        <end position="37"/>
    </location>
</feature>
<comment type="similarity">
    <text evidence="2 11 12">Belongs to the RPAP2 family.</text>
</comment>
<evidence type="ECO:0000256" key="6">
    <source>
        <dbReference type="ARBA" id="ARBA00022833"/>
    </source>
</evidence>
<evidence type="ECO:0000256" key="12">
    <source>
        <dbReference type="RuleBase" id="RU367080"/>
    </source>
</evidence>
<reference evidence="14 15" key="1">
    <citation type="journal article" date="2019" name="Mol. Biol. Evol.">
        <title>Blast fungal genomes show frequent chromosomal changes, gene gains and losses, and effector gene turnover.</title>
        <authorList>
            <person name="Gomez Luciano L.B."/>
            <person name="Jason Tsai I."/>
            <person name="Chuma I."/>
            <person name="Tosa Y."/>
            <person name="Chen Y.H."/>
            <person name="Li J.Y."/>
            <person name="Li M.Y."/>
            <person name="Jade Lu M.Y."/>
            <person name="Nakayashiki H."/>
            <person name="Li W.H."/>
        </authorList>
    </citation>
    <scope>NUCLEOTIDE SEQUENCE [LARGE SCALE GENOMIC DNA]</scope>
    <source>
        <strain evidence="14">MZ5-1-6</strain>
    </source>
</reference>
<proteinExistence type="inferred from homology"/>
<keyword evidence="7 12" id="KW-0904">Protein phosphatase</keyword>
<organism evidence="14 15">
    <name type="scientific">Pyricularia oryzae</name>
    <name type="common">Rice blast fungus</name>
    <name type="synonym">Magnaporthe oryzae</name>
    <dbReference type="NCBI Taxonomy" id="318829"/>
    <lineage>
        <taxon>Eukaryota</taxon>
        <taxon>Fungi</taxon>
        <taxon>Dikarya</taxon>
        <taxon>Ascomycota</taxon>
        <taxon>Pezizomycotina</taxon>
        <taxon>Sordariomycetes</taxon>
        <taxon>Sordariomycetidae</taxon>
        <taxon>Magnaporthales</taxon>
        <taxon>Pyriculariaceae</taxon>
        <taxon>Pyricularia</taxon>
    </lineage>
</organism>
<evidence type="ECO:0000256" key="7">
    <source>
        <dbReference type="ARBA" id="ARBA00022912"/>
    </source>
</evidence>
<evidence type="ECO:0000313" key="15">
    <source>
        <dbReference type="Proteomes" id="UP000294847"/>
    </source>
</evidence>
<protein>
    <recommendedName>
        <fullName evidence="12">RNA polymerase II subunit B1 CTD phosphatase RPAP2 homolog</fullName>
        <ecNumber evidence="12">3.1.3.16</ecNumber>
    </recommendedName>
</protein>
<dbReference type="InterPro" id="IPR039693">
    <property type="entry name" value="Rtr1/RPAP2"/>
</dbReference>
<keyword evidence="8 12" id="KW-0539">Nucleus</keyword>
<evidence type="ECO:0000256" key="9">
    <source>
        <dbReference type="ARBA" id="ARBA00047761"/>
    </source>
</evidence>
<evidence type="ECO:0000256" key="8">
    <source>
        <dbReference type="ARBA" id="ARBA00023242"/>
    </source>
</evidence>
<dbReference type="InterPro" id="IPR007308">
    <property type="entry name" value="Rtr1/RPAP2_dom"/>
</dbReference>
<dbReference type="Gene3D" id="1.25.40.820">
    <property type="match status" value="1"/>
</dbReference>
<evidence type="ECO:0000256" key="10">
    <source>
        <dbReference type="ARBA" id="ARBA00048336"/>
    </source>
</evidence>
<evidence type="ECO:0000256" key="11">
    <source>
        <dbReference type="PROSITE-ProRule" id="PRU00812"/>
    </source>
</evidence>
<evidence type="ECO:0000256" key="1">
    <source>
        <dbReference type="ARBA" id="ARBA00004123"/>
    </source>
</evidence>